<reference evidence="2" key="1">
    <citation type="submission" date="2021-03" db="EMBL/GenBank/DDBJ databases">
        <title>Evolutionary innovations through gain and loss of genes in the ectomycorrhizal Boletales.</title>
        <authorList>
            <person name="Wu G."/>
            <person name="Miyauchi S."/>
            <person name="Morin E."/>
            <person name="Yang Z.-L."/>
            <person name="Xu J."/>
            <person name="Martin F.M."/>
        </authorList>
    </citation>
    <scope>NUCLEOTIDE SEQUENCE</scope>
    <source>
        <strain evidence="2">BR01</strain>
    </source>
</reference>
<accession>A0A8I2YGI6</accession>
<evidence type="ECO:0000256" key="1">
    <source>
        <dbReference type="SAM" id="MobiDB-lite"/>
    </source>
</evidence>
<dbReference type="OrthoDB" id="2692546at2759"/>
<comment type="caution">
    <text evidence="2">The sequence shown here is derived from an EMBL/GenBank/DDBJ whole genome shotgun (WGS) entry which is preliminary data.</text>
</comment>
<evidence type="ECO:0000313" key="2">
    <source>
        <dbReference type="EMBL" id="KAG6371769.1"/>
    </source>
</evidence>
<evidence type="ECO:0000313" key="3">
    <source>
        <dbReference type="Proteomes" id="UP000683000"/>
    </source>
</evidence>
<proteinExistence type="predicted"/>
<keyword evidence="3" id="KW-1185">Reference proteome</keyword>
<organism evidence="2 3">
    <name type="scientific">Boletus reticuloceps</name>
    <dbReference type="NCBI Taxonomy" id="495285"/>
    <lineage>
        <taxon>Eukaryota</taxon>
        <taxon>Fungi</taxon>
        <taxon>Dikarya</taxon>
        <taxon>Basidiomycota</taxon>
        <taxon>Agaricomycotina</taxon>
        <taxon>Agaricomycetes</taxon>
        <taxon>Agaricomycetidae</taxon>
        <taxon>Boletales</taxon>
        <taxon>Boletineae</taxon>
        <taxon>Boletaceae</taxon>
        <taxon>Boletoideae</taxon>
        <taxon>Boletus</taxon>
    </lineage>
</organism>
<gene>
    <name evidence="2" type="ORF">JVT61DRAFT_9123</name>
</gene>
<protein>
    <submittedName>
        <fullName evidence="2">Uncharacterized protein</fullName>
    </submittedName>
</protein>
<dbReference type="AlphaFoldDB" id="A0A8I2YGI6"/>
<dbReference type="Proteomes" id="UP000683000">
    <property type="component" value="Unassembled WGS sequence"/>
</dbReference>
<feature type="region of interest" description="Disordered" evidence="1">
    <location>
        <begin position="1"/>
        <end position="52"/>
    </location>
</feature>
<dbReference type="EMBL" id="JAGFBS010000032">
    <property type="protein sequence ID" value="KAG6371769.1"/>
    <property type="molecule type" value="Genomic_DNA"/>
</dbReference>
<name>A0A8I2YGI6_9AGAM</name>
<feature type="compositionally biased region" description="Basic residues" evidence="1">
    <location>
        <begin position="43"/>
        <end position="52"/>
    </location>
</feature>
<sequence length="286" mass="31641">MATGIGRRGHCRVAVPPASANPSQPVVLAGQPSPEPATTTRTRNNRNRRAPARYRDAVGDSEFIDINNISEEGSDDDVPDGTRAHPPAHTMPAAWTTPNPVHAGVGITPLAATTTPNQASPNLATGRSSKPPLTSADIQHFFEKSKEADTICKVCQDQQTANGKLDHGFMLSWNTSNYSLHAHIANWHLDEYLELAEKNNWSVQVDPVRKAFSTKGYTFRTLRDAIRRGHKLNALPPVHFDHRDSQARDFLPLSEKNMPAIPNFSLAAMHEYLVRFIVTDDQVRKF</sequence>